<comment type="caution">
    <text evidence="1">The sequence shown here is derived from an EMBL/GenBank/DDBJ whole genome shotgun (WGS) entry which is preliminary data.</text>
</comment>
<dbReference type="EMBL" id="CACVBS010000042">
    <property type="protein sequence ID" value="CAA7263904.1"/>
    <property type="molecule type" value="Genomic_DNA"/>
</dbReference>
<name>A0A8S0W5Y2_CYCAE</name>
<proteinExistence type="predicted"/>
<evidence type="ECO:0000313" key="1">
    <source>
        <dbReference type="EMBL" id="CAA7263904.1"/>
    </source>
</evidence>
<dbReference type="AlphaFoldDB" id="A0A8S0W5Y2"/>
<protein>
    <submittedName>
        <fullName evidence="1">Uncharacterized protein</fullName>
    </submittedName>
</protein>
<accession>A0A8S0W5Y2</accession>
<dbReference type="Proteomes" id="UP000467700">
    <property type="component" value="Unassembled WGS sequence"/>
</dbReference>
<reference evidence="1 2" key="1">
    <citation type="submission" date="2020-01" db="EMBL/GenBank/DDBJ databases">
        <authorList>
            <person name="Gupta K D."/>
        </authorList>
    </citation>
    <scope>NUCLEOTIDE SEQUENCE [LARGE SCALE GENOMIC DNA]</scope>
</reference>
<keyword evidence="2" id="KW-1185">Reference proteome</keyword>
<organism evidence="1 2">
    <name type="scientific">Cyclocybe aegerita</name>
    <name type="common">Black poplar mushroom</name>
    <name type="synonym">Agrocybe aegerita</name>
    <dbReference type="NCBI Taxonomy" id="1973307"/>
    <lineage>
        <taxon>Eukaryota</taxon>
        <taxon>Fungi</taxon>
        <taxon>Dikarya</taxon>
        <taxon>Basidiomycota</taxon>
        <taxon>Agaricomycotina</taxon>
        <taxon>Agaricomycetes</taxon>
        <taxon>Agaricomycetidae</taxon>
        <taxon>Agaricales</taxon>
        <taxon>Agaricineae</taxon>
        <taxon>Bolbitiaceae</taxon>
        <taxon>Cyclocybe</taxon>
    </lineage>
</organism>
<evidence type="ECO:0000313" key="2">
    <source>
        <dbReference type="Proteomes" id="UP000467700"/>
    </source>
</evidence>
<sequence>MRSFPFDFTYLCSLSTVDTYCPGGSSQLFTKVPSAPSPSASATSLSALRLVYSTTFVSPARYLVVHLVCVHTSPPPASSMSTSSSGPGWAFRSLTRNRRSTRFLNRPLTPAPQLHRPHQLQDPSATPCPTPAGLRLWVPSTPAHASSSSAVPVVLSTPTPTPIFALQVSTLPINRSPARIQTQGVRWIRHPTGPDKHGYGWYV</sequence>
<gene>
    <name evidence="1" type="ORF">AAE3_LOCUS6130</name>
</gene>